<dbReference type="EC" id="3.1.1.116" evidence="3"/>
<comment type="catalytic activity">
    <reaction evidence="6">
        <text>a 1,3-diacyl-sn-glycerol + H2O = a 1-acyl-sn-glycerol + a fatty acid + H(+)</text>
        <dbReference type="Rhea" id="RHEA:38503"/>
        <dbReference type="ChEBI" id="CHEBI:15377"/>
        <dbReference type="ChEBI" id="CHEBI:15378"/>
        <dbReference type="ChEBI" id="CHEBI:28868"/>
        <dbReference type="ChEBI" id="CHEBI:64683"/>
        <dbReference type="ChEBI" id="CHEBI:77272"/>
    </reaction>
</comment>
<evidence type="ECO:0000256" key="1">
    <source>
        <dbReference type="ARBA" id="ARBA00008645"/>
    </source>
</evidence>
<dbReference type="GO" id="GO:0005739">
    <property type="term" value="C:mitochondrion"/>
    <property type="evidence" value="ECO:0007669"/>
    <property type="project" value="TreeGrafter"/>
</dbReference>
<feature type="domain" description="AB hydrolase-1" evidence="12">
    <location>
        <begin position="24"/>
        <end position="129"/>
    </location>
</feature>
<dbReference type="GO" id="GO:0052689">
    <property type="term" value="F:carboxylic ester hydrolase activity"/>
    <property type="evidence" value="ECO:0007669"/>
    <property type="project" value="TreeGrafter"/>
</dbReference>
<gene>
    <name evidence="13" type="ORF">X975_07250</name>
</gene>
<comment type="similarity">
    <text evidence="1">Belongs to the AB hydrolase superfamily.</text>
</comment>
<evidence type="ECO:0000259" key="12">
    <source>
        <dbReference type="Pfam" id="PF00561"/>
    </source>
</evidence>
<comment type="catalytic activity">
    <reaction evidence="8">
        <text>1-octadecanoyl-2-(4Z,7Z,10Z,13Z,16Z,19Z-docosahexaenoyl)-sn-glycerol + H2O = 2-(4Z,7Z,10Z,13Z,16Z,19Z-docosahexaenoyl)-glycerol + octadecanoate + H(+)</text>
        <dbReference type="Rhea" id="RHEA:77107"/>
        <dbReference type="ChEBI" id="CHEBI:15377"/>
        <dbReference type="ChEBI" id="CHEBI:15378"/>
        <dbReference type="ChEBI" id="CHEBI:25629"/>
        <dbReference type="ChEBI" id="CHEBI:77129"/>
        <dbReference type="ChEBI" id="CHEBI:186738"/>
    </reaction>
</comment>
<evidence type="ECO:0000256" key="6">
    <source>
        <dbReference type="ARBA" id="ARBA00043742"/>
    </source>
</evidence>
<evidence type="ECO:0000256" key="9">
    <source>
        <dbReference type="ARBA" id="ARBA00048504"/>
    </source>
</evidence>
<accession>A0A087TYS7</accession>
<evidence type="ECO:0000313" key="14">
    <source>
        <dbReference type="Proteomes" id="UP000054359"/>
    </source>
</evidence>
<name>A0A087TYS7_STEMI</name>
<evidence type="ECO:0000256" key="7">
    <source>
        <dbReference type="ARBA" id="ARBA00044064"/>
    </source>
</evidence>
<dbReference type="STRING" id="407821.A0A087TYS7"/>
<comment type="catalytic activity">
    <reaction evidence="9">
        <text>1,2-didecanoylglycerol + H2O = decanoylglycerol + decanoate + H(+)</text>
        <dbReference type="Rhea" id="RHEA:48596"/>
        <dbReference type="ChEBI" id="CHEBI:11152"/>
        <dbReference type="ChEBI" id="CHEBI:15377"/>
        <dbReference type="ChEBI" id="CHEBI:15378"/>
        <dbReference type="ChEBI" id="CHEBI:27689"/>
        <dbReference type="ChEBI" id="CHEBI:90605"/>
    </reaction>
</comment>
<sequence length="201" mass="23078">MSNYTPVRLAYKTVEPVGGAEDKPPVIFLHGLTASTDYWFDIPRIIANETKRKIYLLDARNHGDSEWSDEFNFDINSADLVHFMDTMNIPKAVLLGHSMGGITAIRTALKKKERVEMIIVEDMSVRKVPKAMSDMIITSMTLAQQAVEQMPTDIDENGAKKFIFDYLFDHLPAEAKELLKRRSNEDYKALFETQPRWPVYF</sequence>
<keyword evidence="2 13" id="KW-0378">Hydrolase</keyword>
<reference evidence="13 14" key="1">
    <citation type="submission" date="2013-11" db="EMBL/GenBank/DDBJ databases">
        <title>Genome sequencing of Stegodyphus mimosarum.</title>
        <authorList>
            <person name="Bechsgaard J."/>
        </authorList>
    </citation>
    <scope>NUCLEOTIDE SEQUENCE [LARGE SCALE GENOMIC DNA]</scope>
</reference>
<proteinExistence type="inferred from homology"/>
<dbReference type="Pfam" id="PF00561">
    <property type="entry name" value="Abhydrolase_1"/>
    <property type="match status" value="1"/>
</dbReference>
<dbReference type="InterPro" id="IPR029058">
    <property type="entry name" value="AB_hydrolase_fold"/>
</dbReference>
<dbReference type="EMBL" id="KK117367">
    <property type="protein sequence ID" value="KFM70266.1"/>
    <property type="molecule type" value="Genomic_DNA"/>
</dbReference>
<dbReference type="InterPro" id="IPR000073">
    <property type="entry name" value="AB_hydrolase_1"/>
</dbReference>
<evidence type="ECO:0000256" key="10">
    <source>
        <dbReference type="ARBA" id="ARBA00048513"/>
    </source>
</evidence>
<dbReference type="Proteomes" id="UP000054359">
    <property type="component" value="Unassembled WGS sequence"/>
</dbReference>
<dbReference type="OrthoDB" id="6424307at2759"/>
<evidence type="ECO:0000313" key="13">
    <source>
        <dbReference type="EMBL" id="KFM70266.1"/>
    </source>
</evidence>
<keyword evidence="14" id="KW-1185">Reference proteome</keyword>
<protein>
    <recommendedName>
        <fullName evidence="7">sn-1-specific diacylglycerol lipase ABHD11</fullName>
        <ecNumber evidence="3">3.1.1.116</ecNumber>
    </recommendedName>
    <alternativeName>
        <fullName evidence="4">Alpha/beta hydrolase domain-containing protein 11</fullName>
    </alternativeName>
</protein>
<dbReference type="PANTHER" id="PTHR46118">
    <property type="entry name" value="PROTEIN ABHD11"/>
    <property type="match status" value="1"/>
</dbReference>
<evidence type="ECO:0000256" key="3">
    <source>
        <dbReference type="ARBA" id="ARBA00026104"/>
    </source>
</evidence>
<dbReference type="PANTHER" id="PTHR46118:SF4">
    <property type="entry name" value="PROTEIN ABHD11"/>
    <property type="match status" value="1"/>
</dbReference>
<comment type="catalytic activity">
    <reaction evidence="10">
        <text>1-octadecanoyl-2-(9Z-octadecenoyl)-sn-glycerol + H2O = 2-(9Z-octadecenoyl)-glycerol + octadecanoate + H(+)</text>
        <dbReference type="Rhea" id="RHEA:77103"/>
        <dbReference type="ChEBI" id="CHEBI:15377"/>
        <dbReference type="ChEBI" id="CHEBI:15378"/>
        <dbReference type="ChEBI" id="CHEBI:25629"/>
        <dbReference type="ChEBI" id="CHEBI:73990"/>
        <dbReference type="ChEBI" id="CHEBI:75468"/>
    </reaction>
</comment>
<evidence type="ECO:0000256" key="8">
    <source>
        <dbReference type="ARBA" id="ARBA00048283"/>
    </source>
</evidence>
<evidence type="ECO:0000256" key="11">
    <source>
        <dbReference type="ARBA" id="ARBA00048919"/>
    </source>
</evidence>
<organism evidence="13 14">
    <name type="scientific">Stegodyphus mimosarum</name>
    <name type="common">African social velvet spider</name>
    <dbReference type="NCBI Taxonomy" id="407821"/>
    <lineage>
        <taxon>Eukaryota</taxon>
        <taxon>Metazoa</taxon>
        <taxon>Ecdysozoa</taxon>
        <taxon>Arthropoda</taxon>
        <taxon>Chelicerata</taxon>
        <taxon>Arachnida</taxon>
        <taxon>Araneae</taxon>
        <taxon>Araneomorphae</taxon>
        <taxon>Entelegynae</taxon>
        <taxon>Eresoidea</taxon>
        <taxon>Eresidae</taxon>
        <taxon>Stegodyphus</taxon>
    </lineage>
</organism>
<evidence type="ECO:0000256" key="4">
    <source>
        <dbReference type="ARBA" id="ARBA00042703"/>
    </source>
</evidence>
<comment type="catalytic activity">
    <reaction evidence="11">
        <text>1-octadecanoyl-2-(5Z,8Z,11Z,14Z-eicosatetraenoyl)-sn-glycerol + H2O = 2-(5Z,8Z,11Z,14Z-eicosatetraenoyl)-glycerol + octadecanoate + H(+)</text>
        <dbReference type="Rhea" id="RHEA:38507"/>
        <dbReference type="ChEBI" id="CHEBI:15377"/>
        <dbReference type="ChEBI" id="CHEBI:15378"/>
        <dbReference type="ChEBI" id="CHEBI:25629"/>
        <dbReference type="ChEBI" id="CHEBI:52392"/>
        <dbReference type="ChEBI" id="CHEBI:75728"/>
    </reaction>
</comment>
<dbReference type="SUPFAM" id="SSF53474">
    <property type="entry name" value="alpha/beta-Hydrolases"/>
    <property type="match status" value="1"/>
</dbReference>
<dbReference type="Gene3D" id="3.40.50.1820">
    <property type="entry name" value="alpha/beta hydrolase"/>
    <property type="match status" value="1"/>
</dbReference>
<evidence type="ECO:0000256" key="5">
    <source>
        <dbReference type="ARBA" id="ARBA00043667"/>
    </source>
</evidence>
<evidence type="ECO:0000256" key="2">
    <source>
        <dbReference type="ARBA" id="ARBA00022801"/>
    </source>
</evidence>
<comment type="catalytic activity">
    <reaction evidence="5">
        <text>a 1,2-diacyl-sn-glycerol + H2O = a 2-acylglycerol + a fatty acid + H(+)</text>
        <dbReference type="Rhea" id="RHEA:33275"/>
        <dbReference type="ChEBI" id="CHEBI:15377"/>
        <dbReference type="ChEBI" id="CHEBI:15378"/>
        <dbReference type="ChEBI" id="CHEBI:17389"/>
        <dbReference type="ChEBI" id="CHEBI:17815"/>
        <dbReference type="ChEBI" id="CHEBI:28868"/>
        <dbReference type="EC" id="3.1.1.116"/>
    </reaction>
</comment>
<feature type="non-terminal residue" evidence="13">
    <location>
        <position position="201"/>
    </location>
</feature>
<dbReference type="AlphaFoldDB" id="A0A087TYS7"/>